<dbReference type="InterPro" id="IPR020846">
    <property type="entry name" value="MFS_dom"/>
</dbReference>
<evidence type="ECO:0000313" key="13">
    <source>
        <dbReference type="Proteomes" id="UP000016922"/>
    </source>
</evidence>
<dbReference type="InterPro" id="IPR005828">
    <property type="entry name" value="MFS_sugar_transport-like"/>
</dbReference>
<dbReference type="GO" id="GO:0016020">
    <property type="term" value="C:membrane"/>
    <property type="evidence" value="ECO:0007669"/>
    <property type="project" value="UniProtKB-SubCell"/>
</dbReference>
<feature type="transmembrane region" description="Helical" evidence="10">
    <location>
        <begin position="329"/>
        <end position="350"/>
    </location>
</feature>
<feature type="transmembrane region" description="Helical" evidence="10">
    <location>
        <begin position="160"/>
        <end position="178"/>
    </location>
</feature>
<protein>
    <recommendedName>
        <fullName evidence="8">Quinate transporter</fullName>
    </recommendedName>
</protein>
<organism evidence="12 13">
    <name type="scientific">Glarea lozoyensis (strain ATCC 20868 / MF5171)</name>
    <dbReference type="NCBI Taxonomy" id="1116229"/>
    <lineage>
        <taxon>Eukaryota</taxon>
        <taxon>Fungi</taxon>
        <taxon>Dikarya</taxon>
        <taxon>Ascomycota</taxon>
        <taxon>Pezizomycotina</taxon>
        <taxon>Leotiomycetes</taxon>
        <taxon>Helotiales</taxon>
        <taxon>Helotiaceae</taxon>
        <taxon>Glarea</taxon>
    </lineage>
</organism>
<dbReference type="OrthoDB" id="508119at2759"/>
<feature type="transmembrane region" description="Helical" evidence="10">
    <location>
        <begin position="76"/>
        <end position="95"/>
    </location>
</feature>
<feature type="transmembrane region" description="Helical" evidence="10">
    <location>
        <begin position="457"/>
        <end position="480"/>
    </location>
</feature>
<feature type="transmembrane region" description="Helical" evidence="10">
    <location>
        <begin position="395"/>
        <end position="418"/>
    </location>
</feature>
<accession>S3DPE7</accession>
<feature type="transmembrane region" description="Helical" evidence="10">
    <location>
        <begin position="102"/>
        <end position="121"/>
    </location>
</feature>
<dbReference type="InterPro" id="IPR005829">
    <property type="entry name" value="Sugar_transporter_CS"/>
</dbReference>
<dbReference type="InterPro" id="IPR003663">
    <property type="entry name" value="Sugar/inositol_transpt"/>
</dbReference>
<dbReference type="GeneID" id="19468471"/>
<dbReference type="eggNOG" id="KOG0254">
    <property type="taxonomic scope" value="Eukaryota"/>
</dbReference>
<sequence>MKNLLRMKATHHDEDVPKSVYGYRPYLLTFSAAWASAMYGYDSAFIGGTLALPSFKDAYGLTNATRAEAASLSSNIVSTFQGGAFFGSMFGFVLGERFGRKPVLLIATCVFCIGAILQLIGKIGLLYAGRALTGLGVGATSMILPIYISECAPPNIRGRLVGFFEVMLQSALVIGFWVNYGVNENVPASSSSQWHIPVALQLAPGAMLLLMVPLFTVESPRWLVSKGRNQDAQKALAWARNLPEDDLYLQHELRRIENGVNDELEIVGGSGSSTYVKIARELFCKGVRNRLIIGTWLMVLQNMTGINAINYYSPTIFRAIGYTGTSTGLLATGVYGIVKMAATIIYVIIIDRVGRRPLLLIGATGSAIAMFYLGIYCNLSNSLNATPKADAGARLAVGMVYVYAIFYGASWNGIPWLYTSEILPTRVRTLGMAFGVCIQWLSQFIVVYSLPYMITDIGYGTFIFFGTCTVIAFLFAYFLVPETKGVAIEDMGLLFGPDVSIIARKARRNWELNREEADAVVMRDLDKATKMEDEDDHVERV</sequence>
<dbReference type="Proteomes" id="UP000016922">
    <property type="component" value="Unassembled WGS sequence"/>
</dbReference>
<evidence type="ECO:0000256" key="5">
    <source>
        <dbReference type="ARBA" id="ARBA00022911"/>
    </source>
</evidence>
<dbReference type="PROSITE" id="PS50850">
    <property type="entry name" value="MFS"/>
    <property type="match status" value="1"/>
</dbReference>
<evidence type="ECO:0000256" key="4">
    <source>
        <dbReference type="ARBA" id="ARBA00022692"/>
    </source>
</evidence>
<gene>
    <name evidence="12" type="ORF">GLAREA_09423</name>
</gene>
<evidence type="ECO:0000313" key="12">
    <source>
        <dbReference type="EMBL" id="EPE28303.1"/>
    </source>
</evidence>
<dbReference type="KEGG" id="glz:GLAREA_09423"/>
<keyword evidence="6 10" id="KW-1133">Transmembrane helix</keyword>
<feature type="domain" description="Major facilitator superfamily (MFS) profile" evidence="11">
    <location>
        <begin position="28"/>
        <end position="484"/>
    </location>
</feature>
<evidence type="ECO:0000256" key="2">
    <source>
        <dbReference type="ARBA" id="ARBA00010992"/>
    </source>
</evidence>
<evidence type="ECO:0000256" key="9">
    <source>
        <dbReference type="RuleBase" id="RU003346"/>
    </source>
</evidence>
<reference evidence="12 13" key="1">
    <citation type="journal article" date="2013" name="BMC Genomics">
        <title>Genomics-driven discovery of the pneumocandin biosynthetic gene cluster in the fungus Glarea lozoyensis.</title>
        <authorList>
            <person name="Chen L."/>
            <person name="Yue Q."/>
            <person name="Zhang X."/>
            <person name="Xiang M."/>
            <person name="Wang C."/>
            <person name="Li S."/>
            <person name="Che Y."/>
            <person name="Ortiz-Lopez F.J."/>
            <person name="Bills G.F."/>
            <person name="Liu X."/>
            <person name="An Z."/>
        </authorList>
    </citation>
    <scope>NUCLEOTIDE SEQUENCE [LARGE SCALE GENOMIC DNA]</scope>
    <source>
        <strain evidence="13">ATCC 20868 / MF5171</strain>
    </source>
</reference>
<feature type="transmembrane region" description="Helical" evidence="10">
    <location>
        <begin position="430"/>
        <end position="451"/>
    </location>
</feature>
<evidence type="ECO:0000256" key="1">
    <source>
        <dbReference type="ARBA" id="ARBA00004141"/>
    </source>
</evidence>
<evidence type="ECO:0000256" key="7">
    <source>
        <dbReference type="ARBA" id="ARBA00023136"/>
    </source>
</evidence>
<dbReference type="NCBIfam" id="TIGR00879">
    <property type="entry name" value="SP"/>
    <property type="match status" value="1"/>
</dbReference>
<evidence type="ECO:0000259" key="11">
    <source>
        <dbReference type="PROSITE" id="PS50850"/>
    </source>
</evidence>
<name>S3DPE7_GLAL2</name>
<comment type="subcellular location">
    <subcellularLocation>
        <location evidence="1">Membrane</location>
        <topology evidence="1">Multi-pass membrane protein</topology>
    </subcellularLocation>
</comment>
<keyword evidence="3 9" id="KW-0813">Transport</keyword>
<dbReference type="GO" id="GO:0005351">
    <property type="term" value="F:carbohydrate:proton symporter activity"/>
    <property type="evidence" value="ECO:0007669"/>
    <property type="project" value="TreeGrafter"/>
</dbReference>
<dbReference type="HOGENOM" id="CLU_001265_30_12_1"/>
<feature type="transmembrane region" description="Helical" evidence="10">
    <location>
        <begin position="291"/>
        <end position="309"/>
    </location>
</feature>
<dbReference type="EMBL" id="KE145368">
    <property type="protein sequence ID" value="EPE28303.1"/>
    <property type="molecule type" value="Genomic_DNA"/>
</dbReference>
<comment type="similarity">
    <text evidence="2 9">Belongs to the major facilitator superfamily. Sugar transporter (TC 2.A.1.1) family.</text>
</comment>
<dbReference type="InterPro" id="IPR050360">
    <property type="entry name" value="MFS_Sugar_Transporters"/>
</dbReference>
<dbReference type="AlphaFoldDB" id="S3DPE7"/>
<keyword evidence="7 10" id="KW-0472">Membrane</keyword>
<evidence type="ECO:0000256" key="8">
    <source>
        <dbReference type="ARBA" id="ARBA00043213"/>
    </source>
</evidence>
<dbReference type="PRINTS" id="PR00171">
    <property type="entry name" value="SUGRTRNSPORT"/>
</dbReference>
<dbReference type="PANTHER" id="PTHR48022">
    <property type="entry name" value="PLASTIDIC GLUCOSE TRANSPORTER 4"/>
    <property type="match status" value="1"/>
</dbReference>
<keyword evidence="4 10" id="KW-0812">Transmembrane</keyword>
<proteinExistence type="inferred from homology"/>
<dbReference type="SUPFAM" id="SSF103473">
    <property type="entry name" value="MFS general substrate transporter"/>
    <property type="match status" value="1"/>
</dbReference>
<dbReference type="InterPro" id="IPR036259">
    <property type="entry name" value="MFS_trans_sf"/>
</dbReference>
<feature type="transmembrane region" description="Helical" evidence="10">
    <location>
        <begin position="127"/>
        <end position="148"/>
    </location>
</feature>
<dbReference type="Gene3D" id="1.20.1250.20">
    <property type="entry name" value="MFS general substrate transporter like domains"/>
    <property type="match status" value="1"/>
</dbReference>
<dbReference type="FunFam" id="1.20.1250.20:FF:000026">
    <property type="entry name" value="MFS quinate transporter QutD"/>
    <property type="match status" value="1"/>
</dbReference>
<dbReference type="RefSeq" id="XP_008084211.1">
    <property type="nucleotide sequence ID" value="XM_008086020.1"/>
</dbReference>
<feature type="transmembrane region" description="Helical" evidence="10">
    <location>
        <begin position="21"/>
        <end position="41"/>
    </location>
</feature>
<evidence type="ECO:0000256" key="10">
    <source>
        <dbReference type="SAM" id="Phobius"/>
    </source>
</evidence>
<dbReference type="OMA" id="MAFCICV"/>
<keyword evidence="5" id="KW-0672">Quinate metabolism</keyword>
<dbReference type="PROSITE" id="PS00217">
    <property type="entry name" value="SUGAR_TRANSPORT_2"/>
    <property type="match status" value="1"/>
</dbReference>
<dbReference type="PANTHER" id="PTHR48022:SF34">
    <property type="entry name" value="MAJOR FACILITATOR SUPERFAMILY (MFS) PROFILE DOMAIN-CONTAINING PROTEIN-RELATED"/>
    <property type="match status" value="1"/>
</dbReference>
<evidence type="ECO:0000256" key="3">
    <source>
        <dbReference type="ARBA" id="ARBA00022448"/>
    </source>
</evidence>
<dbReference type="Pfam" id="PF00083">
    <property type="entry name" value="Sugar_tr"/>
    <property type="match status" value="1"/>
</dbReference>
<feature type="transmembrane region" description="Helical" evidence="10">
    <location>
        <begin position="357"/>
        <end position="375"/>
    </location>
</feature>
<feature type="transmembrane region" description="Helical" evidence="10">
    <location>
        <begin position="198"/>
        <end position="217"/>
    </location>
</feature>
<keyword evidence="13" id="KW-1185">Reference proteome</keyword>
<evidence type="ECO:0000256" key="6">
    <source>
        <dbReference type="ARBA" id="ARBA00022989"/>
    </source>
</evidence>